<dbReference type="NCBIfam" id="TIGR01344">
    <property type="entry name" value="malate_syn_A"/>
    <property type="match status" value="1"/>
</dbReference>
<proteinExistence type="inferred from homology"/>
<dbReference type="FunFam" id="3.20.20.360:FF:000001">
    <property type="entry name" value="Malate synthase"/>
    <property type="match status" value="1"/>
</dbReference>
<feature type="domain" description="Malate synthase N-terminal" evidence="10">
    <location>
        <begin position="9"/>
        <end position="69"/>
    </location>
</feature>
<dbReference type="Pfam" id="PF20656">
    <property type="entry name" value="MS_N"/>
    <property type="match status" value="1"/>
</dbReference>
<dbReference type="CDD" id="cd00727">
    <property type="entry name" value="malate_synt_A"/>
    <property type="match status" value="1"/>
</dbReference>
<feature type="active site" description="Proton acceptor" evidence="7">
    <location>
        <position position="166"/>
    </location>
</feature>
<dbReference type="GO" id="GO:0006097">
    <property type="term" value="P:glyoxylate cycle"/>
    <property type="evidence" value="ECO:0007669"/>
    <property type="project" value="UniProtKB-UniPathway"/>
</dbReference>
<dbReference type="AlphaFoldDB" id="A0A1W9HWR6"/>
<comment type="pathway">
    <text evidence="8">Carbohydrate metabolism; glyoxylate cycle; (S)-malate from isocitrate: step 2/2.</text>
</comment>
<dbReference type="STRING" id="1827387.A4S15_09960"/>
<feature type="domain" description="Malate synthase TIM barrel" evidence="9">
    <location>
        <begin position="162"/>
        <end position="406"/>
    </location>
</feature>
<dbReference type="InterPro" id="IPR006252">
    <property type="entry name" value="Malate_synthA"/>
</dbReference>
<dbReference type="InterPro" id="IPR044856">
    <property type="entry name" value="Malate_synth_C_sf"/>
</dbReference>
<evidence type="ECO:0000313" key="12">
    <source>
        <dbReference type="EMBL" id="OQW51850.1"/>
    </source>
</evidence>
<evidence type="ECO:0000256" key="3">
    <source>
        <dbReference type="ARBA" id="ARBA00022435"/>
    </source>
</evidence>
<dbReference type="UniPathway" id="UPA00703">
    <property type="reaction ID" value="UER00720"/>
</dbReference>
<dbReference type="FunFam" id="1.20.1220.12:FF:000001">
    <property type="entry name" value="Malate synthase"/>
    <property type="match status" value="1"/>
</dbReference>
<dbReference type="GO" id="GO:0005737">
    <property type="term" value="C:cytoplasm"/>
    <property type="evidence" value="ECO:0007669"/>
    <property type="project" value="TreeGrafter"/>
</dbReference>
<reference evidence="12 13" key="1">
    <citation type="journal article" date="2017" name="Water Res.">
        <title>Comammox in drinking water systems.</title>
        <authorList>
            <person name="Wang Y."/>
            <person name="Ma L."/>
            <person name="Mao Y."/>
            <person name="Jiang X."/>
            <person name="Xia Y."/>
            <person name="Yu K."/>
            <person name="Li B."/>
            <person name="Zhang T."/>
        </authorList>
    </citation>
    <scope>NUCLEOTIDE SEQUENCE [LARGE SCALE GENOMIC DNA]</scope>
    <source>
        <strain evidence="12">SG_bin8</strain>
    </source>
</reference>
<evidence type="ECO:0000259" key="11">
    <source>
        <dbReference type="Pfam" id="PF20659"/>
    </source>
</evidence>
<evidence type="ECO:0000256" key="6">
    <source>
        <dbReference type="ARBA" id="ARBA00047918"/>
    </source>
</evidence>
<keyword evidence="3 8" id="KW-0329">Glyoxylate bypass</keyword>
<evidence type="ECO:0000256" key="2">
    <source>
        <dbReference type="ARBA" id="ARBA00012636"/>
    </source>
</evidence>
<dbReference type="Gene3D" id="3.20.20.360">
    <property type="entry name" value="Malate synthase, domain 3"/>
    <property type="match status" value="1"/>
</dbReference>
<dbReference type="GO" id="GO:0004474">
    <property type="term" value="F:malate synthase activity"/>
    <property type="evidence" value="ECO:0007669"/>
    <property type="project" value="UniProtKB-EC"/>
</dbReference>
<dbReference type="InterPro" id="IPR048356">
    <property type="entry name" value="MS_N"/>
</dbReference>
<dbReference type="PANTHER" id="PTHR42902">
    <property type="entry name" value="MALATE SYNTHASE"/>
    <property type="match status" value="1"/>
</dbReference>
<dbReference type="EC" id="2.3.3.9" evidence="2 8"/>
<evidence type="ECO:0000256" key="7">
    <source>
        <dbReference type="PIRSR" id="PIRSR001363-1"/>
    </source>
</evidence>
<evidence type="ECO:0000259" key="9">
    <source>
        <dbReference type="Pfam" id="PF01274"/>
    </source>
</evidence>
<dbReference type="GO" id="GO:0006099">
    <property type="term" value="P:tricarboxylic acid cycle"/>
    <property type="evidence" value="ECO:0007669"/>
    <property type="project" value="UniProtKB-KW"/>
</dbReference>
<dbReference type="EMBL" id="LWDL01000017">
    <property type="protein sequence ID" value="OQW51850.1"/>
    <property type="molecule type" value="Genomic_DNA"/>
</dbReference>
<evidence type="ECO:0000313" key="13">
    <source>
        <dbReference type="Proteomes" id="UP000192872"/>
    </source>
</evidence>
<feature type="active site" description="Proton donor" evidence="7">
    <location>
        <position position="446"/>
    </location>
</feature>
<evidence type="ECO:0000259" key="10">
    <source>
        <dbReference type="Pfam" id="PF20656"/>
    </source>
</evidence>
<evidence type="ECO:0000256" key="4">
    <source>
        <dbReference type="ARBA" id="ARBA00022532"/>
    </source>
</evidence>
<dbReference type="InterPro" id="IPR011076">
    <property type="entry name" value="Malate_synth_sf"/>
</dbReference>
<sequence length="532" mass="60037">MTAVATPLGVSILGPIGPRYDEVLTTEALAFLADLHRTFEGERRALMKARDDRQRRFDMGELPIFLHETRDIREDDWKVASIPADLQDRRVEITGPVDRKMVINALNSGAKVFMADFEDANAPSWSNNIDGQINLKDRWAGSLAFTDPLSGKAYRLKERVAVLIVRPRGWHLMEAHMTVDGVPIAGAFFDFGLYLFLNHQAISRHGTAPYFYLPKLESHHEARLWNAVFVRAQQMLGMKPGTIKATVLVETLPAAFEMDEILYEMRDHIVGLNCGRWDYIFSFIKKLSKNPSFLMPDRNQVVMGKDFLGAYAALLVKTCHRRGAFAMGGMAAQIPVKNDKSANDEAFATVKADKEREVREGHDGTWVAHPDLVPVAAEVFDRMLPEANQLANLRADVRVRPEDLLRVPHGTRTEAGLRENIRVGVQYIEGWLRGRGAVPLYNLMEDAATAEISRAQIWQQLQHQAMLDDGRQVTIALFLDLLRDEMTQLRHALTPVAYDAGRFPEAIRLFRELTMADSFESFLTVPAYKLLG</sequence>
<dbReference type="Pfam" id="PF01274">
    <property type="entry name" value="MS_TIM-barrel"/>
    <property type="match status" value="1"/>
</dbReference>
<dbReference type="InterPro" id="IPR019830">
    <property type="entry name" value="Malate_synthase_CS"/>
</dbReference>
<organism evidence="12 13">
    <name type="scientific">Candidatus Raskinella chloraquaticus</name>
    <dbReference type="NCBI Taxonomy" id="1951219"/>
    <lineage>
        <taxon>Bacteria</taxon>
        <taxon>Pseudomonadati</taxon>
        <taxon>Pseudomonadota</taxon>
        <taxon>Alphaproteobacteria</taxon>
        <taxon>Hyphomicrobiales</taxon>
        <taxon>Phreatobacteraceae</taxon>
        <taxon>Candidatus Raskinella</taxon>
    </lineage>
</organism>
<dbReference type="PANTHER" id="PTHR42902:SF1">
    <property type="entry name" value="MALATE SYNTHASE 1-RELATED"/>
    <property type="match status" value="1"/>
</dbReference>
<keyword evidence="5 8" id="KW-0808">Transferase</keyword>
<dbReference type="InterPro" id="IPR001465">
    <property type="entry name" value="Malate_synthase_TIM"/>
</dbReference>
<dbReference type="Pfam" id="PF20659">
    <property type="entry name" value="MS_C"/>
    <property type="match status" value="1"/>
</dbReference>
<dbReference type="PROSITE" id="PS00510">
    <property type="entry name" value="MALATE_SYNTHASE"/>
    <property type="match status" value="1"/>
</dbReference>
<evidence type="ECO:0000256" key="1">
    <source>
        <dbReference type="ARBA" id="ARBA00006394"/>
    </source>
</evidence>
<keyword evidence="4 8" id="KW-0816">Tricarboxylic acid cycle</keyword>
<name>A0A1W9HWR6_9HYPH</name>
<dbReference type="InterPro" id="IPR046363">
    <property type="entry name" value="MS_N_TIM-barrel_dom"/>
</dbReference>
<dbReference type="PIRSF" id="PIRSF001363">
    <property type="entry name" value="Malate_synth"/>
    <property type="match status" value="1"/>
</dbReference>
<accession>A0A1W9HWR6</accession>
<dbReference type="InterPro" id="IPR048355">
    <property type="entry name" value="MS_C"/>
</dbReference>
<evidence type="ECO:0000256" key="8">
    <source>
        <dbReference type="RuleBase" id="RU000555"/>
    </source>
</evidence>
<dbReference type="Proteomes" id="UP000192872">
    <property type="component" value="Unassembled WGS sequence"/>
</dbReference>
<evidence type="ECO:0000256" key="5">
    <source>
        <dbReference type="ARBA" id="ARBA00022679"/>
    </source>
</evidence>
<comment type="catalytic activity">
    <reaction evidence="6 8">
        <text>glyoxylate + acetyl-CoA + H2O = (S)-malate + CoA + H(+)</text>
        <dbReference type="Rhea" id="RHEA:18181"/>
        <dbReference type="ChEBI" id="CHEBI:15377"/>
        <dbReference type="ChEBI" id="CHEBI:15378"/>
        <dbReference type="ChEBI" id="CHEBI:15589"/>
        <dbReference type="ChEBI" id="CHEBI:36655"/>
        <dbReference type="ChEBI" id="CHEBI:57287"/>
        <dbReference type="ChEBI" id="CHEBI:57288"/>
        <dbReference type="EC" id="2.3.3.9"/>
    </reaction>
</comment>
<dbReference type="RefSeq" id="WP_376802205.1">
    <property type="nucleotide sequence ID" value="NZ_DBNB01000034.1"/>
</dbReference>
<protein>
    <recommendedName>
        <fullName evidence="2 8">Malate synthase</fullName>
        <ecNumber evidence="2 8">2.3.3.9</ecNumber>
    </recommendedName>
</protein>
<feature type="domain" description="Malate synthase C-terminal" evidence="11">
    <location>
        <begin position="412"/>
        <end position="530"/>
    </location>
</feature>
<dbReference type="Gene3D" id="1.20.1220.12">
    <property type="entry name" value="Malate synthase, domain III"/>
    <property type="match status" value="1"/>
</dbReference>
<comment type="caution">
    <text evidence="12">The sequence shown here is derived from an EMBL/GenBank/DDBJ whole genome shotgun (WGS) entry which is preliminary data.</text>
</comment>
<gene>
    <name evidence="12" type="ORF">A4S15_09960</name>
</gene>
<comment type="similarity">
    <text evidence="1 8">Belongs to the malate synthase family.</text>
</comment>
<dbReference type="SUPFAM" id="SSF51645">
    <property type="entry name" value="Malate synthase G"/>
    <property type="match status" value="1"/>
</dbReference>